<proteinExistence type="inferred from homology"/>
<dbReference type="InterPro" id="IPR036986">
    <property type="entry name" value="S4_RNA-bd_sf"/>
</dbReference>
<keyword evidence="8" id="KW-1185">Reference proteome</keyword>
<evidence type="ECO:0000256" key="2">
    <source>
        <dbReference type="ARBA" id="ARBA00022884"/>
    </source>
</evidence>
<dbReference type="InterPro" id="IPR006145">
    <property type="entry name" value="PsdUridine_synth_RsuA/RluA"/>
</dbReference>
<evidence type="ECO:0000313" key="7">
    <source>
        <dbReference type="EMBL" id="MDW2797541.1"/>
    </source>
</evidence>
<dbReference type="InterPro" id="IPR018496">
    <property type="entry name" value="PsdUridine_synth_RsuA/RluB_CS"/>
</dbReference>
<comment type="caution">
    <text evidence="7">The sequence shown here is derived from an EMBL/GenBank/DDBJ whole genome shotgun (WGS) entry which is preliminary data.</text>
</comment>
<reference evidence="7 8" key="1">
    <citation type="submission" date="2023-10" db="EMBL/GenBank/DDBJ databases">
        <title>A novel Glycoside Hydrolase 43-Like Enzyme from Clostrdium boliviensis is an Endo-xylanase, and a Candidate for Xylooligosaccharides Production from Different Xylan Substrates.</title>
        <authorList>
            <person name="Alvarez M.T."/>
            <person name="Rocabado-Villegas L.R."/>
            <person name="Salas-Veizaga D.M."/>
            <person name="Linares-Pasten J.A."/>
            <person name="Gudmundsdottir E.E."/>
            <person name="Hreggvidsson G.O."/>
            <person name="Adlercreutz P."/>
            <person name="Nordberg Karlsson E."/>
        </authorList>
    </citation>
    <scope>NUCLEOTIDE SEQUENCE [LARGE SCALE GENOMIC DNA]</scope>
    <source>
        <strain evidence="7 8">E-1</strain>
    </source>
</reference>
<dbReference type="InterPro" id="IPR000748">
    <property type="entry name" value="PsdUridine_synth_RsuA/RluB/E/F"/>
</dbReference>
<name>A0ABU4GIV3_9CLOT</name>
<keyword evidence="3 5" id="KW-0413">Isomerase</keyword>
<dbReference type="InterPro" id="IPR002942">
    <property type="entry name" value="S4_RNA-bd"/>
</dbReference>
<dbReference type="PROSITE" id="PS01149">
    <property type="entry name" value="PSI_RSU"/>
    <property type="match status" value="1"/>
</dbReference>
<dbReference type="SUPFAM" id="SSF55120">
    <property type="entry name" value="Pseudouridine synthase"/>
    <property type="match status" value="1"/>
</dbReference>
<protein>
    <recommendedName>
        <fullName evidence="5">Pseudouridine synthase</fullName>
        <ecNumber evidence="5">5.4.99.-</ecNumber>
    </recommendedName>
</protein>
<sequence>MKEIRLDKYLAEMGEGTRSQIKEMARKGRITVDGTPEKKPERKVIPGQNLIAVDGRTISYAEFEYYMLCKPQGVVSATEDNRYQTVIDLITDRKRGDLFPVGRLDIDTEGLLLITNDGDLAHQLLSPKKHVDKVYYAKIEGEIPSDAAKRMKEGVLLEDGTLTMPASLEILEHGKPSVILLTIREGKFHQVKRMFEALGCSVVYLKRLSMGSLKLDENLHPGEYRSLTQEEIDLLKRHGKEEKTKDVKSEKSGNF</sequence>
<dbReference type="Pfam" id="PF00849">
    <property type="entry name" value="PseudoU_synth_2"/>
    <property type="match status" value="1"/>
</dbReference>
<organism evidence="7 8">
    <name type="scientific">Clostridium boliviensis</name>
    <dbReference type="NCBI Taxonomy" id="318465"/>
    <lineage>
        <taxon>Bacteria</taxon>
        <taxon>Bacillati</taxon>
        <taxon>Bacillota</taxon>
        <taxon>Clostridia</taxon>
        <taxon>Eubacteriales</taxon>
        <taxon>Clostridiaceae</taxon>
        <taxon>Clostridium</taxon>
    </lineage>
</organism>
<dbReference type="Gene3D" id="3.30.70.1560">
    <property type="entry name" value="Alpha-L RNA-binding motif"/>
    <property type="match status" value="1"/>
</dbReference>
<evidence type="ECO:0000256" key="3">
    <source>
        <dbReference type="ARBA" id="ARBA00023235"/>
    </source>
</evidence>
<dbReference type="InterPro" id="IPR050343">
    <property type="entry name" value="RsuA_PseudoU_synthase"/>
</dbReference>
<dbReference type="Pfam" id="PF01479">
    <property type="entry name" value="S4"/>
    <property type="match status" value="1"/>
</dbReference>
<dbReference type="Gene3D" id="3.30.70.580">
    <property type="entry name" value="Pseudouridine synthase I, catalytic domain, N-terminal subdomain"/>
    <property type="match status" value="1"/>
</dbReference>
<evidence type="ECO:0000256" key="1">
    <source>
        <dbReference type="ARBA" id="ARBA00008348"/>
    </source>
</evidence>
<evidence type="ECO:0000259" key="6">
    <source>
        <dbReference type="SMART" id="SM00363"/>
    </source>
</evidence>
<evidence type="ECO:0000256" key="5">
    <source>
        <dbReference type="RuleBase" id="RU003887"/>
    </source>
</evidence>
<dbReference type="GO" id="GO:0016853">
    <property type="term" value="F:isomerase activity"/>
    <property type="evidence" value="ECO:0007669"/>
    <property type="project" value="UniProtKB-KW"/>
</dbReference>
<dbReference type="PANTHER" id="PTHR47683">
    <property type="entry name" value="PSEUDOURIDINE SYNTHASE FAMILY PROTEIN-RELATED"/>
    <property type="match status" value="1"/>
</dbReference>
<keyword evidence="2 4" id="KW-0694">RNA-binding</keyword>
<feature type="domain" description="RNA-binding S4" evidence="6">
    <location>
        <begin position="4"/>
        <end position="62"/>
    </location>
</feature>
<dbReference type="PROSITE" id="PS50889">
    <property type="entry name" value="S4"/>
    <property type="match status" value="1"/>
</dbReference>
<accession>A0ABU4GIV3</accession>
<dbReference type="Gene3D" id="3.10.290.10">
    <property type="entry name" value="RNA-binding S4 domain"/>
    <property type="match status" value="1"/>
</dbReference>
<dbReference type="SUPFAM" id="SSF55174">
    <property type="entry name" value="Alpha-L RNA-binding motif"/>
    <property type="match status" value="1"/>
</dbReference>
<dbReference type="InterPro" id="IPR020094">
    <property type="entry name" value="TruA/RsuA/RluB/E/F_N"/>
</dbReference>
<comment type="similarity">
    <text evidence="1 5">Belongs to the pseudouridine synthase RsuA family.</text>
</comment>
<dbReference type="NCBIfam" id="TIGR00093">
    <property type="entry name" value="pseudouridine synthase"/>
    <property type="match status" value="1"/>
</dbReference>
<evidence type="ECO:0000256" key="4">
    <source>
        <dbReference type="PROSITE-ProRule" id="PRU00182"/>
    </source>
</evidence>
<dbReference type="PANTHER" id="PTHR47683:SF4">
    <property type="entry name" value="PSEUDOURIDINE SYNTHASE"/>
    <property type="match status" value="1"/>
</dbReference>
<dbReference type="CDD" id="cd00165">
    <property type="entry name" value="S4"/>
    <property type="match status" value="1"/>
</dbReference>
<dbReference type="InterPro" id="IPR042092">
    <property type="entry name" value="PsdUridine_s_RsuA/RluB/E/F_cat"/>
</dbReference>
<dbReference type="Proteomes" id="UP001276854">
    <property type="component" value="Unassembled WGS sequence"/>
</dbReference>
<dbReference type="InterPro" id="IPR020103">
    <property type="entry name" value="PsdUridine_synth_cat_dom_sf"/>
</dbReference>
<evidence type="ECO:0000313" key="8">
    <source>
        <dbReference type="Proteomes" id="UP001276854"/>
    </source>
</evidence>
<dbReference type="CDD" id="cd02553">
    <property type="entry name" value="PseudoU_synth_RsuA"/>
    <property type="match status" value="1"/>
</dbReference>
<dbReference type="SMART" id="SM00363">
    <property type="entry name" value="S4"/>
    <property type="match status" value="1"/>
</dbReference>
<dbReference type="EMBL" id="JAWONS010000123">
    <property type="protein sequence ID" value="MDW2797541.1"/>
    <property type="molecule type" value="Genomic_DNA"/>
</dbReference>
<dbReference type="EC" id="5.4.99.-" evidence="5"/>
<gene>
    <name evidence="7" type="ORF">RZO55_08130</name>
</gene>